<proteinExistence type="predicted"/>
<feature type="transmembrane region" description="Helical" evidence="1">
    <location>
        <begin position="51"/>
        <end position="69"/>
    </location>
</feature>
<reference evidence="2 3" key="1">
    <citation type="submission" date="2020-08" db="EMBL/GenBank/DDBJ databases">
        <title>Genomic Encyclopedia of Type Strains, Phase IV (KMG-IV): sequencing the most valuable type-strain genomes for metagenomic binning, comparative biology and taxonomic classification.</title>
        <authorList>
            <person name="Goeker M."/>
        </authorList>
    </citation>
    <scope>NUCLEOTIDE SEQUENCE [LARGE SCALE GENOMIC DNA]</scope>
    <source>
        <strain evidence="2 3">DSM 45385</strain>
    </source>
</reference>
<feature type="transmembrane region" description="Helical" evidence="1">
    <location>
        <begin position="28"/>
        <end position="45"/>
    </location>
</feature>
<dbReference type="Proteomes" id="UP000568380">
    <property type="component" value="Unassembled WGS sequence"/>
</dbReference>
<sequence>MRDDSGLLLLEYEHLKEEQRLRISTRDNLVYTSLGAFALVIAGAIETGASAMLTLLPPVCMILGWTYLINDDRITAIGRHIQHAITPELVRLGHPADGVFTWEHRHRVDARRGQRKILQLAVDLTLFCLTAFIALSAAWMNAPHSAGLMMLIAVEGSGTLVLAAHFIRNTMSGQV</sequence>
<evidence type="ECO:0000313" key="2">
    <source>
        <dbReference type="EMBL" id="MBB5083307.1"/>
    </source>
</evidence>
<protein>
    <recommendedName>
        <fullName evidence="4">Integral membrane protein</fullName>
    </recommendedName>
</protein>
<organism evidence="2 3">
    <name type="scientific">Nonomuraea endophytica</name>
    <dbReference type="NCBI Taxonomy" id="714136"/>
    <lineage>
        <taxon>Bacteria</taxon>
        <taxon>Bacillati</taxon>
        <taxon>Actinomycetota</taxon>
        <taxon>Actinomycetes</taxon>
        <taxon>Streptosporangiales</taxon>
        <taxon>Streptosporangiaceae</taxon>
        <taxon>Nonomuraea</taxon>
    </lineage>
</organism>
<evidence type="ECO:0000256" key="1">
    <source>
        <dbReference type="SAM" id="Phobius"/>
    </source>
</evidence>
<evidence type="ECO:0000313" key="3">
    <source>
        <dbReference type="Proteomes" id="UP000568380"/>
    </source>
</evidence>
<name>A0A7W8ELV7_9ACTN</name>
<feature type="transmembrane region" description="Helical" evidence="1">
    <location>
        <begin position="146"/>
        <end position="167"/>
    </location>
</feature>
<keyword evidence="1" id="KW-0812">Transmembrane</keyword>
<gene>
    <name evidence="2" type="ORF">HNR40_008810</name>
</gene>
<keyword evidence="3" id="KW-1185">Reference proteome</keyword>
<dbReference type="RefSeq" id="WP_184972268.1">
    <property type="nucleotide sequence ID" value="NZ_JACHIN010000016.1"/>
</dbReference>
<feature type="transmembrane region" description="Helical" evidence="1">
    <location>
        <begin position="117"/>
        <end position="140"/>
    </location>
</feature>
<comment type="caution">
    <text evidence="2">The sequence shown here is derived from an EMBL/GenBank/DDBJ whole genome shotgun (WGS) entry which is preliminary data.</text>
</comment>
<dbReference type="AlphaFoldDB" id="A0A7W8ELV7"/>
<evidence type="ECO:0008006" key="4">
    <source>
        <dbReference type="Google" id="ProtNLM"/>
    </source>
</evidence>
<keyword evidence="1" id="KW-0472">Membrane</keyword>
<dbReference type="EMBL" id="JACHIN010000016">
    <property type="protein sequence ID" value="MBB5083307.1"/>
    <property type="molecule type" value="Genomic_DNA"/>
</dbReference>
<keyword evidence="1" id="KW-1133">Transmembrane helix</keyword>
<accession>A0A7W8ELV7</accession>